<sequence>MSSSSSSSLAAKRCPSPLLISRPKTPTTPSILATIKRSQSVERRRPATTTDRSNSADLRIRQGGGTGEMTNAPVDNFDEELVCVISGRVVRALGE</sequence>
<gene>
    <name evidence="2" type="ORF">LTRI10_LOCUS47259</name>
</gene>
<feature type="region of interest" description="Disordered" evidence="1">
    <location>
        <begin position="1"/>
        <end position="73"/>
    </location>
</feature>
<evidence type="ECO:0000313" key="2">
    <source>
        <dbReference type="EMBL" id="CAL1407601.1"/>
    </source>
</evidence>
<proteinExistence type="predicted"/>
<accession>A0AAV2GA79</accession>
<name>A0AAV2GA79_9ROSI</name>
<evidence type="ECO:0000256" key="1">
    <source>
        <dbReference type="SAM" id="MobiDB-lite"/>
    </source>
</evidence>
<protein>
    <submittedName>
        <fullName evidence="2">Uncharacterized protein</fullName>
    </submittedName>
</protein>
<keyword evidence="3" id="KW-1185">Reference proteome</keyword>
<dbReference type="Proteomes" id="UP001497516">
    <property type="component" value="Chromosome 8"/>
</dbReference>
<dbReference type="AlphaFoldDB" id="A0AAV2GA79"/>
<organism evidence="2 3">
    <name type="scientific">Linum trigynum</name>
    <dbReference type="NCBI Taxonomy" id="586398"/>
    <lineage>
        <taxon>Eukaryota</taxon>
        <taxon>Viridiplantae</taxon>
        <taxon>Streptophyta</taxon>
        <taxon>Embryophyta</taxon>
        <taxon>Tracheophyta</taxon>
        <taxon>Spermatophyta</taxon>
        <taxon>Magnoliopsida</taxon>
        <taxon>eudicotyledons</taxon>
        <taxon>Gunneridae</taxon>
        <taxon>Pentapetalae</taxon>
        <taxon>rosids</taxon>
        <taxon>fabids</taxon>
        <taxon>Malpighiales</taxon>
        <taxon>Linaceae</taxon>
        <taxon>Linum</taxon>
    </lineage>
</organism>
<reference evidence="2 3" key="1">
    <citation type="submission" date="2024-04" db="EMBL/GenBank/DDBJ databases">
        <authorList>
            <person name="Fracassetti M."/>
        </authorList>
    </citation>
    <scope>NUCLEOTIDE SEQUENCE [LARGE SCALE GENOMIC DNA]</scope>
</reference>
<feature type="compositionally biased region" description="Polar residues" evidence="1">
    <location>
        <begin position="47"/>
        <end position="56"/>
    </location>
</feature>
<evidence type="ECO:0000313" key="3">
    <source>
        <dbReference type="Proteomes" id="UP001497516"/>
    </source>
</evidence>
<dbReference type="EMBL" id="OZ034821">
    <property type="protein sequence ID" value="CAL1407601.1"/>
    <property type="molecule type" value="Genomic_DNA"/>
</dbReference>